<keyword evidence="2 5" id="KW-0396">Initiation factor</keyword>
<dbReference type="SUPFAM" id="SSF50249">
    <property type="entry name" value="Nucleic acid-binding proteins"/>
    <property type="match status" value="1"/>
</dbReference>
<dbReference type="GO" id="GO:0003723">
    <property type="term" value="F:RNA binding"/>
    <property type="evidence" value="ECO:0007669"/>
    <property type="project" value="InterPro"/>
</dbReference>
<dbReference type="NCBIfam" id="NF003082">
    <property type="entry name" value="PRK04012.1-1"/>
    <property type="match status" value="1"/>
</dbReference>
<reference evidence="9 10" key="1">
    <citation type="submission" date="2018-06" db="EMBL/GenBank/DDBJ databases">
        <title>Extensive metabolic versatility and redundancy in microbially diverse, dynamic hydrothermal sediments.</title>
        <authorList>
            <person name="Dombrowski N."/>
            <person name="Teske A."/>
            <person name="Baker B.J."/>
        </authorList>
    </citation>
    <scope>NUCLEOTIDE SEQUENCE [LARGE SCALE GENOMIC DNA]</scope>
    <source>
        <strain evidence="9">B29_G17</strain>
    </source>
</reference>
<dbReference type="NCBIfam" id="TIGR00523">
    <property type="entry name" value="eIF-1A"/>
    <property type="match status" value="1"/>
</dbReference>
<protein>
    <recommendedName>
        <fullName evidence="5">Translation initiation factor 1A</fullName>
        <shortName evidence="5">aIF-1A</shortName>
    </recommendedName>
</protein>
<dbReference type="CDD" id="cd05793">
    <property type="entry name" value="S1_IF1A"/>
    <property type="match status" value="1"/>
</dbReference>
<dbReference type="Gene3D" id="2.40.50.140">
    <property type="entry name" value="Nucleic acid-binding proteins"/>
    <property type="match status" value="1"/>
</dbReference>
<gene>
    <name evidence="9" type="primary">eif1A</name>
    <name evidence="5" type="synonym">eif1a</name>
    <name evidence="9" type="ORF">DRJ20_01570</name>
</gene>
<organism evidence="9 10">
    <name type="scientific">Thermoproteota archaeon</name>
    <dbReference type="NCBI Taxonomy" id="2056631"/>
    <lineage>
        <taxon>Archaea</taxon>
        <taxon>Thermoproteota</taxon>
    </lineage>
</organism>
<evidence type="ECO:0000256" key="2">
    <source>
        <dbReference type="ARBA" id="ARBA00022540"/>
    </source>
</evidence>
<comment type="function">
    <text evidence="4 5 7">Seems to be required for maximal rate of protein biosynthesis. Enhances ribosome dissociation into subunits and stabilizes the binding of the initiator Met-tRNA(I) to 40 S ribosomal subunits.</text>
</comment>
<dbReference type="InterPro" id="IPR006196">
    <property type="entry name" value="RNA-binding_domain_S1_IF1"/>
</dbReference>
<evidence type="ECO:0000256" key="7">
    <source>
        <dbReference type="RuleBase" id="RU004365"/>
    </source>
</evidence>
<proteinExistence type="inferred from homology"/>
<evidence type="ECO:0000256" key="5">
    <source>
        <dbReference type="HAMAP-Rule" id="MF_00216"/>
    </source>
</evidence>
<dbReference type="GO" id="GO:0003743">
    <property type="term" value="F:translation initiation factor activity"/>
    <property type="evidence" value="ECO:0007669"/>
    <property type="project" value="UniProtKB-UniRule"/>
</dbReference>
<dbReference type="HAMAP" id="MF_00216">
    <property type="entry name" value="aIF_1A"/>
    <property type="match status" value="1"/>
</dbReference>
<comment type="similarity">
    <text evidence="1 5 6">Belongs to the eIF-1A family.</text>
</comment>
<name>A0A497EXJ9_9CREN</name>
<dbReference type="PROSITE" id="PS01262">
    <property type="entry name" value="IF1A"/>
    <property type="match status" value="1"/>
</dbReference>
<comment type="caution">
    <text evidence="9">The sequence shown here is derived from an EMBL/GenBank/DDBJ whole genome shotgun (WGS) entry which is preliminary data.</text>
</comment>
<dbReference type="InterPro" id="IPR018104">
    <property type="entry name" value="TIF_eIF-1A_CS"/>
</dbReference>
<dbReference type="EMBL" id="QMQZ01000034">
    <property type="protein sequence ID" value="RLE51731.1"/>
    <property type="molecule type" value="Genomic_DNA"/>
</dbReference>
<sequence>MGRRRRKRASRYEEEAELRLPGEGEVVGIIIQLLGFDRAKVKCADGYTRVCRIPGRYRKRMWMREGDVVLVVPWDFQFETRGDIVWRYTRDEVYRLREAGQLPEDLELEY</sequence>
<evidence type="ECO:0000259" key="8">
    <source>
        <dbReference type="PROSITE" id="PS50832"/>
    </source>
</evidence>
<feature type="domain" description="S1-like" evidence="8">
    <location>
        <begin position="14"/>
        <end position="89"/>
    </location>
</feature>
<evidence type="ECO:0000256" key="4">
    <source>
        <dbReference type="ARBA" id="ARBA00025502"/>
    </source>
</evidence>
<evidence type="ECO:0000313" key="10">
    <source>
        <dbReference type="Proteomes" id="UP000268446"/>
    </source>
</evidence>
<evidence type="ECO:0000256" key="1">
    <source>
        <dbReference type="ARBA" id="ARBA00007392"/>
    </source>
</evidence>
<accession>A0A497EXJ9</accession>
<dbReference type="NCBIfam" id="NF003085">
    <property type="entry name" value="PRK04012.1-5"/>
    <property type="match status" value="1"/>
</dbReference>
<dbReference type="InterPro" id="IPR001253">
    <property type="entry name" value="TIF_eIF-1A"/>
</dbReference>
<dbReference type="NCBIfam" id="NF003084">
    <property type="entry name" value="PRK04012.1-3"/>
    <property type="match status" value="1"/>
</dbReference>
<dbReference type="InterPro" id="IPR012340">
    <property type="entry name" value="NA-bd_OB-fold"/>
</dbReference>
<dbReference type="PANTHER" id="PTHR21668">
    <property type="entry name" value="EIF-1A"/>
    <property type="match status" value="1"/>
</dbReference>
<evidence type="ECO:0000313" key="9">
    <source>
        <dbReference type="EMBL" id="RLE51731.1"/>
    </source>
</evidence>
<keyword evidence="3 5" id="KW-0648">Protein biosynthesis</keyword>
<dbReference type="Proteomes" id="UP000268446">
    <property type="component" value="Unassembled WGS sequence"/>
</dbReference>
<dbReference type="AlphaFoldDB" id="A0A497EXJ9"/>
<evidence type="ECO:0000256" key="3">
    <source>
        <dbReference type="ARBA" id="ARBA00022917"/>
    </source>
</evidence>
<dbReference type="PROSITE" id="PS50832">
    <property type="entry name" value="S1_IF1_TYPE"/>
    <property type="match status" value="1"/>
</dbReference>
<evidence type="ECO:0000256" key="6">
    <source>
        <dbReference type="RuleBase" id="RU004364"/>
    </source>
</evidence>
<dbReference type="Pfam" id="PF01176">
    <property type="entry name" value="eIF-1a"/>
    <property type="match status" value="1"/>
</dbReference>
<dbReference type="SMART" id="SM00652">
    <property type="entry name" value="eIF1a"/>
    <property type="match status" value="1"/>
</dbReference>